<proteinExistence type="predicted"/>
<dbReference type="Gene3D" id="3.30.70.60">
    <property type="match status" value="1"/>
</dbReference>
<sequence length="187" mass="20774">MVIPIFERWGLNPREQRVASIAVMVLGVMLLLALPLGLSVLVSTRRAENDELRTTLASVNGARGQIRERQERKSSIAQRYGKKAPQLAGFLEQQATANKLQVVDSVDRPDVPQGKKYTERHTVIHLKKAGMLSIAKFLESIEKSNYPVAITRLNIRKRSGEPDSYDVEVGVSAFDRNEAAPAAEKKP</sequence>
<feature type="transmembrane region" description="Helical" evidence="1">
    <location>
        <begin position="20"/>
        <end position="43"/>
    </location>
</feature>
<dbReference type="RefSeq" id="WP_146652430.1">
    <property type="nucleotide sequence ID" value="NZ_CP012333.1"/>
</dbReference>
<protein>
    <recommendedName>
        <fullName evidence="4">General secretion pathway protein M</fullName>
    </recommendedName>
</protein>
<evidence type="ECO:0000313" key="3">
    <source>
        <dbReference type="Proteomes" id="UP000064967"/>
    </source>
</evidence>
<name>A0A0K1Q6E4_9BACT</name>
<evidence type="ECO:0000313" key="2">
    <source>
        <dbReference type="EMBL" id="AKV01303.1"/>
    </source>
</evidence>
<dbReference type="STRING" id="1391654.AKJ09_07966"/>
<dbReference type="OrthoDB" id="5510625at2"/>
<gene>
    <name evidence="2" type="ORF">AKJ09_07966</name>
</gene>
<dbReference type="KEGG" id="llu:AKJ09_07966"/>
<evidence type="ECO:0000256" key="1">
    <source>
        <dbReference type="SAM" id="Phobius"/>
    </source>
</evidence>
<evidence type="ECO:0008006" key="4">
    <source>
        <dbReference type="Google" id="ProtNLM"/>
    </source>
</evidence>
<organism evidence="2 3">
    <name type="scientific">Labilithrix luteola</name>
    <dbReference type="NCBI Taxonomy" id="1391654"/>
    <lineage>
        <taxon>Bacteria</taxon>
        <taxon>Pseudomonadati</taxon>
        <taxon>Myxococcota</taxon>
        <taxon>Polyangia</taxon>
        <taxon>Polyangiales</taxon>
        <taxon>Labilitrichaceae</taxon>
        <taxon>Labilithrix</taxon>
    </lineage>
</organism>
<dbReference type="EMBL" id="CP012333">
    <property type="protein sequence ID" value="AKV01303.1"/>
    <property type="molecule type" value="Genomic_DNA"/>
</dbReference>
<reference evidence="2 3" key="1">
    <citation type="submission" date="2015-08" db="EMBL/GenBank/DDBJ databases">
        <authorList>
            <person name="Babu N.S."/>
            <person name="Beckwith C.J."/>
            <person name="Beseler K.G."/>
            <person name="Brison A."/>
            <person name="Carone J.V."/>
            <person name="Caskin T.P."/>
            <person name="Diamond M."/>
            <person name="Durham M.E."/>
            <person name="Foxe J.M."/>
            <person name="Go M."/>
            <person name="Henderson B.A."/>
            <person name="Jones I.B."/>
            <person name="McGettigan J.A."/>
            <person name="Micheletti S.J."/>
            <person name="Nasrallah M.E."/>
            <person name="Ortiz D."/>
            <person name="Piller C.R."/>
            <person name="Privatt S.R."/>
            <person name="Schneider S.L."/>
            <person name="Sharp S."/>
            <person name="Smith T.C."/>
            <person name="Stanton J.D."/>
            <person name="Ullery H.E."/>
            <person name="Wilson R.J."/>
            <person name="Serrano M.G."/>
            <person name="Buck G."/>
            <person name="Lee V."/>
            <person name="Wang Y."/>
            <person name="Carvalho R."/>
            <person name="Voegtly L."/>
            <person name="Shi R."/>
            <person name="Duckworth R."/>
            <person name="Johnson A."/>
            <person name="Loviza R."/>
            <person name="Walstead R."/>
            <person name="Shah Z."/>
            <person name="Kiflezghi M."/>
            <person name="Wade K."/>
            <person name="Ball S.L."/>
            <person name="Bradley K.W."/>
            <person name="Asai D.J."/>
            <person name="Bowman C.A."/>
            <person name="Russell D.A."/>
            <person name="Pope W.H."/>
            <person name="Jacobs-Sera D."/>
            <person name="Hendrix R.W."/>
            <person name="Hatfull G.F."/>
        </authorList>
    </citation>
    <scope>NUCLEOTIDE SEQUENCE [LARGE SCALE GENOMIC DNA]</scope>
    <source>
        <strain evidence="2 3">DSM 27648</strain>
    </source>
</reference>
<dbReference type="InterPro" id="IPR014717">
    <property type="entry name" value="Transl_elong_EF1B/ribsomal_bS6"/>
</dbReference>
<keyword evidence="1" id="KW-0812">Transmembrane</keyword>
<dbReference type="AlphaFoldDB" id="A0A0K1Q6E4"/>
<accession>A0A0K1Q6E4</accession>
<keyword evidence="1" id="KW-1133">Transmembrane helix</keyword>
<keyword evidence="3" id="KW-1185">Reference proteome</keyword>
<keyword evidence="1" id="KW-0472">Membrane</keyword>
<dbReference type="Proteomes" id="UP000064967">
    <property type="component" value="Chromosome"/>
</dbReference>